<dbReference type="OrthoDB" id="193499at2759"/>
<sequence length="309" mass="33510">MAATPTPEEGKYKDIPSILPLAPGGVYAVKWEQREKWAQCIETPEVPYTPPLGEPNPDNPLCFFEVRSGGYYLGRVVFELKADTHPITAENFLKLCEYRCYAGTMFKVFPGNWIRGGDFTELDDILYDANDPDFFDFASLLPDAAPGGQSIYVTDAGPYFDDENIDAYTHDGPGVLTMYNPGAQNCNGSQFMITFPRVEPEVLDGSHVAFGQVVEGWNVLAALEQLGDARQEGLTFQRITVEQCGVVRHGRGATGGGVAASMSVEASASASVRRRARGVRRVTSGGKKTPSKAAKFGAGRALAARFAYA</sequence>
<dbReference type="OMA" id="SQFMITF"/>
<organism evidence="3 4">
    <name type="scientific">Micromonas commoda (strain RCC299 / NOUM17 / CCMP2709)</name>
    <name type="common">Picoplanktonic green alga</name>
    <dbReference type="NCBI Taxonomy" id="296587"/>
    <lineage>
        <taxon>Eukaryota</taxon>
        <taxon>Viridiplantae</taxon>
        <taxon>Chlorophyta</taxon>
        <taxon>Mamiellophyceae</taxon>
        <taxon>Mamiellales</taxon>
        <taxon>Mamiellaceae</taxon>
        <taxon>Micromonas</taxon>
    </lineage>
</organism>
<dbReference type="KEGG" id="mis:MICPUN_58507"/>
<dbReference type="GO" id="GO:0006457">
    <property type="term" value="P:protein folding"/>
    <property type="evidence" value="ECO:0007669"/>
    <property type="project" value="TreeGrafter"/>
</dbReference>
<dbReference type="GO" id="GO:0005737">
    <property type="term" value="C:cytoplasm"/>
    <property type="evidence" value="ECO:0007669"/>
    <property type="project" value="TreeGrafter"/>
</dbReference>
<dbReference type="AlphaFoldDB" id="C1E613"/>
<dbReference type="InterPro" id="IPR002130">
    <property type="entry name" value="Cyclophilin-type_PPIase_dom"/>
</dbReference>
<dbReference type="PANTHER" id="PTHR11071">
    <property type="entry name" value="PEPTIDYL-PROLYL CIS-TRANS ISOMERASE"/>
    <property type="match status" value="1"/>
</dbReference>
<protein>
    <submittedName>
        <fullName evidence="3">Peptidyl prolyl isomerase</fullName>
    </submittedName>
</protein>
<dbReference type="PRINTS" id="PR00153">
    <property type="entry name" value="CSAPPISMRASE"/>
</dbReference>
<gene>
    <name evidence="3" type="ORF">MICPUN_58507</name>
</gene>
<dbReference type="SUPFAM" id="SSF50891">
    <property type="entry name" value="Cyclophilin-like"/>
    <property type="match status" value="1"/>
</dbReference>
<dbReference type="Pfam" id="PF00160">
    <property type="entry name" value="Pro_isomerase"/>
    <property type="match status" value="1"/>
</dbReference>
<dbReference type="GO" id="GO:0003755">
    <property type="term" value="F:peptidyl-prolyl cis-trans isomerase activity"/>
    <property type="evidence" value="ECO:0007669"/>
    <property type="project" value="InterPro"/>
</dbReference>
<dbReference type="Gene3D" id="2.40.100.10">
    <property type="entry name" value="Cyclophilin-like"/>
    <property type="match status" value="1"/>
</dbReference>
<dbReference type="GO" id="GO:0016018">
    <property type="term" value="F:cyclosporin A binding"/>
    <property type="evidence" value="ECO:0007669"/>
    <property type="project" value="TreeGrafter"/>
</dbReference>
<evidence type="ECO:0000259" key="2">
    <source>
        <dbReference type="PROSITE" id="PS50072"/>
    </source>
</evidence>
<dbReference type="InterPro" id="IPR029000">
    <property type="entry name" value="Cyclophilin-like_dom_sf"/>
</dbReference>
<dbReference type="RefSeq" id="XP_002502472.1">
    <property type="nucleotide sequence ID" value="XM_002502426.1"/>
</dbReference>
<proteinExistence type="inferred from homology"/>
<comment type="similarity">
    <text evidence="1">Belongs to the cyclophilin-type PPIase family.</text>
</comment>
<evidence type="ECO:0000313" key="3">
    <source>
        <dbReference type="EMBL" id="ACO63730.1"/>
    </source>
</evidence>
<feature type="domain" description="PPIase cyclophilin-type" evidence="2">
    <location>
        <begin position="63"/>
        <end position="246"/>
    </location>
</feature>
<dbReference type="eggNOG" id="KOG0865">
    <property type="taxonomic scope" value="Eukaryota"/>
</dbReference>
<name>C1E613_MICCC</name>
<dbReference type="InParanoid" id="C1E613"/>
<accession>C1E613</accession>
<dbReference type="PROSITE" id="PS50072">
    <property type="entry name" value="CSA_PPIASE_2"/>
    <property type="match status" value="1"/>
</dbReference>
<evidence type="ECO:0000313" key="4">
    <source>
        <dbReference type="Proteomes" id="UP000002009"/>
    </source>
</evidence>
<dbReference type="PANTHER" id="PTHR11071:SF561">
    <property type="entry name" value="PEPTIDYL-PROLYL CIS-TRANS ISOMERASE D-RELATED"/>
    <property type="match status" value="1"/>
</dbReference>
<evidence type="ECO:0000256" key="1">
    <source>
        <dbReference type="ARBA" id="ARBA00007365"/>
    </source>
</evidence>
<dbReference type="Proteomes" id="UP000002009">
    <property type="component" value="Chromosome 5"/>
</dbReference>
<reference evidence="3 4" key="1">
    <citation type="journal article" date="2009" name="Science">
        <title>Green evolution and dynamic adaptations revealed by genomes of the marine picoeukaryotes Micromonas.</title>
        <authorList>
            <person name="Worden A.Z."/>
            <person name="Lee J.H."/>
            <person name="Mock T."/>
            <person name="Rouze P."/>
            <person name="Simmons M.P."/>
            <person name="Aerts A.L."/>
            <person name="Allen A.E."/>
            <person name="Cuvelier M.L."/>
            <person name="Derelle E."/>
            <person name="Everett M.V."/>
            <person name="Foulon E."/>
            <person name="Grimwood J."/>
            <person name="Gundlach H."/>
            <person name="Henrissat B."/>
            <person name="Napoli C."/>
            <person name="McDonald S.M."/>
            <person name="Parker M.S."/>
            <person name="Rombauts S."/>
            <person name="Salamov A."/>
            <person name="Von Dassow P."/>
            <person name="Badger J.H."/>
            <person name="Coutinho P.M."/>
            <person name="Demir E."/>
            <person name="Dubchak I."/>
            <person name="Gentemann C."/>
            <person name="Eikrem W."/>
            <person name="Gready J.E."/>
            <person name="John U."/>
            <person name="Lanier W."/>
            <person name="Lindquist E.A."/>
            <person name="Lucas S."/>
            <person name="Mayer K.F."/>
            <person name="Moreau H."/>
            <person name="Not F."/>
            <person name="Otillar R."/>
            <person name="Panaud O."/>
            <person name="Pangilinan J."/>
            <person name="Paulsen I."/>
            <person name="Piegu B."/>
            <person name="Poliakov A."/>
            <person name="Robbens S."/>
            <person name="Schmutz J."/>
            <person name="Toulza E."/>
            <person name="Wyss T."/>
            <person name="Zelensky A."/>
            <person name="Zhou K."/>
            <person name="Armbrust E.V."/>
            <person name="Bhattacharya D."/>
            <person name="Goodenough U.W."/>
            <person name="Van de Peer Y."/>
            <person name="Grigoriev I.V."/>
        </authorList>
    </citation>
    <scope>NUCLEOTIDE SEQUENCE [LARGE SCALE GENOMIC DNA]</scope>
    <source>
        <strain evidence="4">RCC299 / NOUM17</strain>
    </source>
</reference>
<keyword evidence="4" id="KW-1185">Reference proteome</keyword>
<keyword evidence="3" id="KW-0413">Isomerase</keyword>
<dbReference type="EMBL" id="CP001326">
    <property type="protein sequence ID" value="ACO63730.1"/>
    <property type="molecule type" value="Genomic_DNA"/>
</dbReference>
<dbReference type="STRING" id="296587.C1E613"/>
<dbReference type="GeneID" id="8243377"/>